<proteinExistence type="predicted"/>
<gene>
    <name evidence="2" type="ORF">V6M85_03585</name>
</gene>
<feature type="domain" description="Luciferase-like" evidence="1">
    <location>
        <begin position="24"/>
        <end position="318"/>
    </location>
</feature>
<dbReference type="SUPFAM" id="SSF51679">
    <property type="entry name" value="Bacterial luciferase-like"/>
    <property type="match status" value="1"/>
</dbReference>
<dbReference type="RefSeq" id="WP_338603074.1">
    <property type="nucleotide sequence ID" value="NZ_CP146016.1"/>
</dbReference>
<protein>
    <submittedName>
        <fullName evidence="2">LLM class flavin-dependent oxidoreductase</fullName>
        <ecNumber evidence="2">1.-.-.-</ecNumber>
    </submittedName>
</protein>
<organism evidence="2 3">
    <name type="scientific">Sulfolobus tengchongensis</name>
    <dbReference type="NCBI Taxonomy" id="207809"/>
    <lineage>
        <taxon>Archaea</taxon>
        <taxon>Thermoproteota</taxon>
        <taxon>Thermoprotei</taxon>
        <taxon>Sulfolobales</taxon>
        <taxon>Sulfolobaceae</taxon>
        <taxon>Sulfolobus</taxon>
    </lineage>
</organism>
<dbReference type="GO" id="GO:0005829">
    <property type="term" value="C:cytosol"/>
    <property type="evidence" value="ECO:0007669"/>
    <property type="project" value="TreeGrafter"/>
</dbReference>
<dbReference type="InterPro" id="IPR011251">
    <property type="entry name" value="Luciferase-like_dom"/>
</dbReference>
<dbReference type="EC" id="1.-.-.-" evidence="2"/>
<sequence length="360" mass="41244">MQEDEIHFGVFTHPILPQDLSNFDFLKYYKDHLNLVREAEKLGYEHFFFAEHHFSRLGGNPSEGVLLSAACQHTVKIRIGSLAYVIPVRNPLHLAEELALLDNLCEGRLDVGLTGGISELELKELGLDPKIAKVMSREATSALLGFMKITAEGKRFTFKGDYYKFEDVERLIPYVQKPHPPIWIPTRTIPTTIWAAQNGLNLVTGIDRDEILKERIDAYRNNYSGIGNPRLAIEKYIFTSNNEEKVNKLLPSMLKELKGAFLDLQERKNIKSYEIGEVRKGEGFVPPEFYKYDDVNFMTTTARVLVGKPKEVATKVKKSLEITKANTFLIHIDWITISYEDNVENLELFANEIIPEIKRR</sequence>
<reference evidence="2 3" key="1">
    <citation type="submission" date="2024-02" db="EMBL/GenBank/DDBJ databases">
        <title>STSV induces naive adaptation in Sulfolobus.</title>
        <authorList>
            <person name="Xiang X."/>
            <person name="Song M."/>
        </authorList>
    </citation>
    <scope>NUCLEOTIDE SEQUENCE [LARGE SCALE GENOMIC DNA]</scope>
    <source>
        <strain evidence="2 3">RT2</strain>
    </source>
</reference>
<keyword evidence="3" id="KW-1185">Reference proteome</keyword>
<dbReference type="GO" id="GO:0016705">
    <property type="term" value="F:oxidoreductase activity, acting on paired donors, with incorporation or reduction of molecular oxygen"/>
    <property type="evidence" value="ECO:0007669"/>
    <property type="project" value="InterPro"/>
</dbReference>
<dbReference type="EMBL" id="CP146016">
    <property type="protein sequence ID" value="WWQ61174.1"/>
    <property type="molecule type" value="Genomic_DNA"/>
</dbReference>
<dbReference type="AlphaFoldDB" id="A0AAX4L2H7"/>
<dbReference type="InterPro" id="IPR050766">
    <property type="entry name" value="Bact_Lucif_Oxidored"/>
</dbReference>
<dbReference type="PANTHER" id="PTHR30137">
    <property type="entry name" value="LUCIFERASE-LIKE MONOOXYGENASE"/>
    <property type="match status" value="1"/>
</dbReference>
<dbReference type="Proteomes" id="UP001432202">
    <property type="component" value="Chromosome"/>
</dbReference>
<dbReference type="InterPro" id="IPR036661">
    <property type="entry name" value="Luciferase-like_sf"/>
</dbReference>
<evidence type="ECO:0000313" key="3">
    <source>
        <dbReference type="Proteomes" id="UP001432202"/>
    </source>
</evidence>
<accession>A0AAX4L2H7</accession>
<keyword evidence="2" id="KW-0560">Oxidoreductase</keyword>
<evidence type="ECO:0000313" key="2">
    <source>
        <dbReference type="EMBL" id="WWQ61174.1"/>
    </source>
</evidence>
<dbReference type="PANTHER" id="PTHR30137:SF6">
    <property type="entry name" value="LUCIFERASE-LIKE MONOOXYGENASE"/>
    <property type="match status" value="1"/>
</dbReference>
<evidence type="ECO:0000259" key="1">
    <source>
        <dbReference type="Pfam" id="PF00296"/>
    </source>
</evidence>
<name>A0AAX4L2H7_9CREN</name>
<dbReference type="Gene3D" id="3.20.20.30">
    <property type="entry name" value="Luciferase-like domain"/>
    <property type="match status" value="1"/>
</dbReference>
<dbReference type="GeneID" id="89335819"/>
<dbReference type="Pfam" id="PF00296">
    <property type="entry name" value="Bac_luciferase"/>
    <property type="match status" value="1"/>
</dbReference>